<dbReference type="Gene3D" id="3.40.50.1240">
    <property type="entry name" value="Phosphoglycerate mutase-like"/>
    <property type="match status" value="1"/>
</dbReference>
<keyword evidence="1" id="KW-0472">Membrane</keyword>
<reference evidence="2 3" key="1">
    <citation type="submission" date="2022-01" db="EMBL/GenBank/DDBJ databases">
        <title>Whole genome-based taxonomy of the Shewanellaceae.</title>
        <authorList>
            <person name="Martin-Rodriguez A.J."/>
        </authorList>
    </citation>
    <scope>NUCLEOTIDE SEQUENCE [LARGE SCALE GENOMIC DNA]</scope>
    <source>
        <strain evidence="2 3">DSM 24955</strain>
    </source>
</reference>
<dbReference type="InterPro" id="IPR029033">
    <property type="entry name" value="His_PPase_superfam"/>
</dbReference>
<feature type="transmembrane region" description="Helical" evidence="1">
    <location>
        <begin position="12"/>
        <end position="39"/>
    </location>
</feature>
<dbReference type="CDD" id="cd07067">
    <property type="entry name" value="HP_PGM_like"/>
    <property type="match status" value="1"/>
</dbReference>
<keyword evidence="1" id="KW-0812">Transmembrane</keyword>
<comment type="caution">
    <text evidence="2">The sequence shown here is derived from an EMBL/GenBank/DDBJ whole genome shotgun (WGS) entry which is preliminary data.</text>
</comment>
<organism evidence="2 3">
    <name type="scientific">Shewanella electrodiphila</name>
    <dbReference type="NCBI Taxonomy" id="934143"/>
    <lineage>
        <taxon>Bacteria</taxon>
        <taxon>Pseudomonadati</taxon>
        <taxon>Pseudomonadota</taxon>
        <taxon>Gammaproteobacteria</taxon>
        <taxon>Alteromonadales</taxon>
        <taxon>Shewanellaceae</taxon>
        <taxon>Shewanella</taxon>
    </lineage>
</organism>
<dbReference type="Pfam" id="PF00300">
    <property type="entry name" value="His_Phos_1"/>
    <property type="match status" value="1"/>
</dbReference>
<dbReference type="InterPro" id="IPR013078">
    <property type="entry name" value="His_Pase_superF_clade-1"/>
</dbReference>
<evidence type="ECO:0000313" key="3">
    <source>
        <dbReference type="Proteomes" id="UP001202134"/>
    </source>
</evidence>
<gene>
    <name evidence="2" type="ORF">L2737_11210</name>
</gene>
<dbReference type="EMBL" id="JAKIKU010000005">
    <property type="protein sequence ID" value="MCL1045893.1"/>
    <property type="molecule type" value="Genomic_DNA"/>
</dbReference>
<keyword evidence="1" id="KW-1133">Transmembrane helix</keyword>
<dbReference type="RefSeq" id="WP_248955750.1">
    <property type="nucleotide sequence ID" value="NZ_JAKIKU010000005.1"/>
</dbReference>
<protein>
    <submittedName>
        <fullName evidence="2">Histidine phosphatase family protein</fullName>
    </submittedName>
</protein>
<proteinExistence type="predicted"/>
<name>A0ABT0KQ79_9GAMM</name>
<sequence>MDSHYRKQLNRRYFTGLLMTFGLITILAILMFSSGLIAAEISNTKKTNSEQLTDVKTKTIFLVRHAEKESGNDPFLTAEGKIRAQNLSNLLQSVPLDAIYSTDYNRTQDTAKPTASVQSLTITSYNPRKLSDFATAIKANHHQRILIVGHSNTTPELVSLLGGIAEDEIVEATEFNRLYILTIDHQEQQTSSVLLRY</sequence>
<dbReference type="SUPFAM" id="SSF53254">
    <property type="entry name" value="Phosphoglycerate mutase-like"/>
    <property type="match status" value="1"/>
</dbReference>
<evidence type="ECO:0000256" key="1">
    <source>
        <dbReference type="SAM" id="Phobius"/>
    </source>
</evidence>
<accession>A0ABT0KQ79</accession>
<dbReference type="Proteomes" id="UP001202134">
    <property type="component" value="Unassembled WGS sequence"/>
</dbReference>
<evidence type="ECO:0000313" key="2">
    <source>
        <dbReference type="EMBL" id="MCL1045893.1"/>
    </source>
</evidence>
<keyword evidence="3" id="KW-1185">Reference proteome</keyword>